<feature type="transmembrane region" description="Helical" evidence="8">
    <location>
        <begin position="329"/>
        <end position="351"/>
    </location>
</feature>
<protein>
    <submittedName>
        <fullName evidence="11">Mitochondrial sodium/calcium exchanger protein-like</fullName>
    </submittedName>
</protein>
<reference evidence="11" key="1">
    <citation type="submission" date="2025-08" db="UniProtKB">
        <authorList>
            <consortium name="RefSeq"/>
        </authorList>
    </citation>
    <scope>IDENTIFICATION</scope>
    <source>
        <tissue evidence="11">Muscle</tissue>
    </source>
</reference>
<keyword evidence="2" id="KW-0813">Transport</keyword>
<proteinExistence type="predicted"/>
<dbReference type="RefSeq" id="XP_022254514.1">
    <property type="nucleotide sequence ID" value="XM_022398806.1"/>
</dbReference>
<feature type="transmembrane region" description="Helical" evidence="8">
    <location>
        <begin position="123"/>
        <end position="144"/>
    </location>
</feature>
<keyword evidence="4" id="KW-0406">Ion transport</keyword>
<feature type="transmembrane region" description="Helical" evidence="8">
    <location>
        <begin position="385"/>
        <end position="404"/>
    </location>
</feature>
<name>A0ABM1TF58_LIMPO</name>
<feature type="domain" description="Sodium/calcium exchanger membrane region" evidence="9">
    <location>
        <begin position="419"/>
        <end position="568"/>
    </location>
</feature>
<comment type="subcellular location">
    <subcellularLocation>
        <location evidence="1">Membrane</location>
        <topology evidence="1">Multi-pass membrane protein</topology>
    </subcellularLocation>
</comment>
<feature type="transmembrane region" description="Helical" evidence="8">
    <location>
        <begin position="551"/>
        <end position="570"/>
    </location>
</feature>
<evidence type="ECO:0000256" key="7">
    <source>
        <dbReference type="ARBA" id="ARBA00023136"/>
    </source>
</evidence>
<feature type="domain" description="Sodium/calcium exchanger membrane region" evidence="9">
    <location>
        <begin position="59"/>
        <end position="199"/>
    </location>
</feature>
<keyword evidence="6 8" id="KW-1133">Transmembrane helix</keyword>
<feature type="transmembrane region" description="Helical" evidence="8">
    <location>
        <begin position="186"/>
        <end position="205"/>
    </location>
</feature>
<evidence type="ECO:0000256" key="3">
    <source>
        <dbReference type="ARBA" id="ARBA00022449"/>
    </source>
</evidence>
<dbReference type="Pfam" id="PF01699">
    <property type="entry name" value="Na_Ca_ex"/>
    <property type="match status" value="2"/>
</dbReference>
<evidence type="ECO:0000256" key="8">
    <source>
        <dbReference type="SAM" id="Phobius"/>
    </source>
</evidence>
<dbReference type="PANTHER" id="PTHR12266:SF0">
    <property type="entry name" value="MITOCHONDRIAL SODIUM_CALCIUM EXCHANGER PROTEIN"/>
    <property type="match status" value="1"/>
</dbReference>
<evidence type="ECO:0000256" key="5">
    <source>
        <dbReference type="ARBA" id="ARBA00022692"/>
    </source>
</evidence>
<keyword evidence="4" id="KW-0106">Calcium</keyword>
<dbReference type="InterPro" id="IPR044880">
    <property type="entry name" value="NCX_ion-bd_dom_sf"/>
</dbReference>
<feature type="transmembrane region" description="Helical" evidence="8">
    <location>
        <begin position="525"/>
        <end position="544"/>
    </location>
</feature>
<keyword evidence="7 8" id="KW-0472">Membrane</keyword>
<keyword evidence="3" id="KW-0050">Antiport</keyword>
<accession>A0ABM1TF58</accession>
<keyword evidence="5 8" id="KW-0812">Transmembrane</keyword>
<sequence length="575" mass="64372">MMLKDKECHYVNSLNASDQCNFVKNASNCQNSESYINYIQFFYCSFGSAETVAPFIVMVVWVIIMFIGLGVTADDFLCPALIVISKTLGLSQNVAGVTFLALGNGAPDIFSSLAGIQQQRPQLVIGALFGAGIFVTTVVAGSVCLSQEFTAKHFSFLKDMVFYLGATYWAFYLFSKKEITLIDATGFLVLYVIYITVVIVGQIIYQKLKKRQRDNAIINQEEVSSVSSMQDDMNNRQPDVSFSRTSSVDENQYSHSLVGSHLEHFISQVINTAQTDEEYENTGESMATRETTDCVPSIILTDPMEISPWKDFLFHLSPFEIQEWKKKSWFFRIFEIVKAPVYFILTVTTPVVDYKNDRDNWCRYLNVLQSFTSPMVIFTATGSNFPLWVLMSLISLLLAIVGFITSSNHTPPVYHWIFGYVGFGVSVTWIYTLANEVVSLLQAVGILMDLSDAILGLTVLAWGNSLGDLVSNMSVARMGFPQMGFSACVGGPLLNLLLGFGLPYTLTLAKKVHPLKLQFTRHVELLYGTLTTSLVSTFIILPLLKFKVKRVYGVYLILIYLVFITLAILMEIRIV</sequence>
<evidence type="ECO:0000313" key="10">
    <source>
        <dbReference type="Proteomes" id="UP000694941"/>
    </source>
</evidence>
<organism evidence="10 11">
    <name type="scientific">Limulus polyphemus</name>
    <name type="common">Atlantic horseshoe crab</name>
    <dbReference type="NCBI Taxonomy" id="6850"/>
    <lineage>
        <taxon>Eukaryota</taxon>
        <taxon>Metazoa</taxon>
        <taxon>Ecdysozoa</taxon>
        <taxon>Arthropoda</taxon>
        <taxon>Chelicerata</taxon>
        <taxon>Merostomata</taxon>
        <taxon>Xiphosura</taxon>
        <taxon>Limulidae</taxon>
        <taxon>Limulus</taxon>
    </lineage>
</organism>
<feature type="transmembrane region" description="Helical" evidence="8">
    <location>
        <begin position="52"/>
        <end position="73"/>
    </location>
</feature>
<dbReference type="InterPro" id="IPR051359">
    <property type="entry name" value="CaCA_antiporter"/>
</dbReference>
<feature type="transmembrane region" description="Helical" evidence="8">
    <location>
        <begin position="416"/>
        <end position="434"/>
    </location>
</feature>
<evidence type="ECO:0000256" key="6">
    <source>
        <dbReference type="ARBA" id="ARBA00022989"/>
    </source>
</evidence>
<feature type="transmembrane region" description="Helical" evidence="8">
    <location>
        <begin position="483"/>
        <end position="505"/>
    </location>
</feature>
<evidence type="ECO:0000256" key="4">
    <source>
        <dbReference type="ARBA" id="ARBA00022568"/>
    </source>
</evidence>
<gene>
    <name evidence="11" type="primary">LOC106470197</name>
</gene>
<keyword evidence="4" id="KW-0109">Calcium transport</keyword>
<evidence type="ECO:0000259" key="9">
    <source>
        <dbReference type="Pfam" id="PF01699"/>
    </source>
</evidence>
<dbReference type="Proteomes" id="UP000694941">
    <property type="component" value="Unplaced"/>
</dbReference>
<evidence type="ECO:0000313" key="11">
    <source>
        <dbReference type="RefSeq" id="XP_022254514.1"/>
    </source>
</evidence>
<dbReference type="Gene3D" id="1.20.1420.30">
    <property type="entry name" value="NCX, central ion-binding region"/>
    <property type="match status" value="2"/>
</dbReference>
<feature type="transmembrane region" description="Helical" evidence="8">
    <location>
        <begin position="440"/>
        <end position="462"/>
    </location>
</feature>
<evidence type="ECO:0000256" key="2">
    <source>
        <dbReference type="ARBA" id="ARBA00022448"/>
    </source>
</evidence>
<dbReference type="InterPro" id="IPR004837">
    <property type="entry name" value="NaCa_Exmemb"/>
</dbReference>
<dbReference type="PANTHER" id="PTHR12266">
    <property type="entry name" value="NA+/CA2+ K+ INDEPENDENT EXCHANGER"/>
    <property type="match status" value="1"/>
</dbReference>
<keyword evidence="10" id="KW-1185">Reference proteome</keyword>
<dbReference type="GeneID" id="106470197"/>
<evidence type="ECO:0000256" key="1">
    <source>
        <dbReference type="ARBA" id="ARBA00004141"/>
    </source>
</evidence>